<evidence type="ECO:0000313" key="16">
    <source>
        <dbReference type="EMBL" id="NJB99483.1"/>
    </source>
</evidence>
<accession>A0A7X6BEA8</accession>
<evidence type="ECO:0000256" key="1">
    <source>
        <dbReference type="ARBA" id="ARBA00000085"/>
    </source>
</evidence>
<keyword evidence="6" id="KW-0808">Transferase</keyword>
<dbReference type="InterPro" id="IPR005467">
    <property type="entry name" value="His_kinase_dom"/>
</dbReference>
<feature type="transmembrane region" description="Helical" evidence="13">
    <location>
        <begin position="39"/>
        <end position="59"/>
    </location>
</feature>
<dbReference type="InterPro" id="IPR001789">
    <property type="entry name" value="Sig_transdc_resp-reg_receiver"/>
</dbReference>
<dbReference type="InterPro" id="IPR011006">
    <property type="entry name" value="CheY-like_superfamily"/>
</dbReference>
<keyword evidence="9 13" id="KW-1133">Transmembrane helix</keyword>
<dbReference type="GO" id="GO:0000155">
    <property type="term" value="F:phosphorelay sensor kinase activity"/>
    <property type="evidence" value="ECO:0007669"/>
    <property type="project" value="InterPro"/>
</dbReference>
<keyword evidence="8 16" id="KW-0418">Kinase</keyword>
<feature type="transmembrane region" description="Helical" evidence="13">
    <location>
        <begin position="374"/>
        <end position="394"/>
    </location>
</feature>
<dbReference type="InterPro" id="IPR003594">
    <property type="entry name" value="HATPase_dom"/>
</dbReference>
<dbReference type="FunFam" id="3.30.565.10:FF:000049">
    <property type="entry name" value="Two-component sensor histidine kinase"/>
    <property type="match status" value="1"/>
</dbReference>
<evidence type="ECO:0000313" key="17">
    <source>
        <dbReference type="Proteomes" id="UP000531251"/>
    </source>
</evidence>
<dbReference type="Gene3D" id="3.30.565.10">
    <property type="entry name" value="Histidine kinase-like ATPase, C-terminal domain"/>
    <property type="match status" value="1"/>
</dbReference>
<dbReference type="PROSITE" id="PS50110">
    <property type="entry name" value="RESPONSE_REGULATORY"/>
    <property type="match status" value="1"/>
</dbReference>
<evidence type="ECO:0000256" key="4">
    <source>
        <dbReference type="ARBA" id="ARBA00012438"/>
    </source>
</evidence>
<evidence type="ECO:0000256" key="13">
    <source>
        <dbReference type="SAM" id="Phobius"/>
    </source>
</evidence>
<dbReference type="GO" id="GO:0009927">
    <property type="term" value="F:histidine phosphotransfer kinase activity"/>
    <property type="evidence" value="ECO:0007669"/>
    <property type="project" value="TreeGrafter"/>
</dbReference>
<dbReference type="PANTHER" id="PTHR43047">
    <property type="entry name" value="TWO-COMPONENT HISTIDINE PROTEIN KINASE"/>
    <property type="match status" value="1"/>
</dbReference>
<dbReference type="CDD" id="cd00082">
    <property type="entry name" value="HisKA"/>
    <property type="match status" value="1"/>
</dbReference>
<evidence type="ECO:0000256" key="2">
    <source>
        <dbReference type="ARBA" id="ARBA00004141"/>
    </source>
</evidence>
<keyword evidence="7 13" id="KW-0812">Transmembrane</keyword>
<dbReference type="Gene3D" id="3.40.50.2300">
    <property type="match status" value="1"/>
</dbReference>
<dbReference type="Proteomes" id="UP000531251">
    <property type="component" value="Unassembled WGS sequence"/>
</dbReference>
<dbReference type="SUPFAM" id="SSF52172">
    <property type="entry name" value="CheY-like"/>
    <property type="match status" value="1"/>
</dbReference>
<dbReference type="Gene3D" id="1.20.1730.10">
    <property type="entry name" value="Sodium/glucose cotransporter"/>
    <property type="match status" value="1"/>
</dbReference>
<dbReference type="SMART" id="SM00388">
    <property type="entry name" value="HisKA"/>
    <property type="match status" value="1"/>
</dbReference>
<feature type="transmembrane region" description="Helical" evidence="13">
    <location>
        <begin position="480"/>
        <end position="500"/>
    </location>
</feature>
<dbReference type="InterPro" id="IPR036890">
    <property type="entry name" value="HATPase_C_sf"/>
</dbReference>
<evidence type="ECO:0000256" key="6">
    <source>
        <dbReference type="ARBA" id="ARBA00022679"/>
    </source>
</evidence>
<dbReference type="InterPro" id="IPR003661">
    <property type="entry name" value="HisK_dim/P_dom"/>
</dbReference>
<evidence type="ECO:0000256" key="12">
    <source>
        <dbReference type="SAM" id="Coils"/>
    </source>
</evidence>
<feature type="transmembrane region" description="Helical" evidence="13">
    <location>
        <begin position="234"/>
        <end position="256"/>
    </location>
</feature>
<dbReference type="PANTHER" id="PTHR43047:SF9">
    <property type="entry name" value="HISTIDINE KINASE"/>
    <property type="match status" value="1"/>
</dbReference>
<evidence type="ECO:0000256" key="10">
    <source>
        <dbReference type="ARBA" id="ARBA00023136"/>
    </source>
</evidence>
<name>A0A7X6BEA8_9SPHN</name>
<dbReference type="CDD" id="cd00156">
    <property type="entry name" value="REC"/>
    <property type="match status" value="1"/>
</dbReference>
<keyword evidence="10 13" id="KW-0472">Membrane</keyword>
<feature type="coiled-coil region" evidence="12">
    <location>
        <begin position="716"/>
        <end position="757"/>
    </location>
</feature>
<organism evidence="16 17">
    <name type="scientific">Sphingomonas trueperi</name>
    <dbReference type="NCBI Taxonomy" id="53317"/>
    <lineage>
        <taxon>Bacteria</taxon>
        <taxon>Pseudomonadati</taxon>
        <taxon>Pseudomonadota</taxon>
        <taxon>Alphaproteobacteria</taxon>
        <taxon>Sphingomonadales</taxon>
        <taxon>Sphingomonadaceae</taxon>
        <taxon>Sphingomonas</taxon>
    </lineage>
</organism>
<dbReference type="InterPro" id="IPR004358">
    <property type="entry name" value="Sig_transdc_His_kin-like_C"/>
</dbReference>
<dbReference type="RefSeq" id="WP_209092389.1">
    <property type="nucleotide sequence ID" value="NZ_BAAADY010000046.1"/>
</dbReference>
<feature type="domain" description="Response regulatory" evidence="15">
    <location>
        <begin position="993"/>
        <end position="1106"/>
    </location>
</feature>
<dbReference type="PROSITE" id="PS50109">
    <property type="entry name" value="HIS_KIN"/>
    <property type="match status" value="1"/>
</dbReference>
<dbReference type="SUPFAM" id="SSF55785">
    <property type="entry name" value="PYP-like sensor domain (PAS domain)"/>
    <property type="match status" value="1"/>
</dbReference>
<dbReference type="Gene3D" id="3.30.450.20">
    <property type="entry name" value="PAS domain"/>
    <property type="match status" value="1"/>
</dbReference>
<feature type="transmembrane region" description="Helical" evidence="13">
    <location>
        <begin position="155"/>
        <end position="172"/>
    </location>
</feature>
<dbReference type="Pfam" id="PF12860">
    <property type="entry name" value="PAS_7"/>
    <property type="match status" value="1"/>
</dbReference>
<evidence type="ECO:0000256" key="11">
    <source>
        <dbReference type="PROSITE-ProRule" id="PRU00169"/>
    </source>
</evidence>
<keyword evidence="17" id="KW-1185">Reference proteome</keyword>
<feature type="transmembrane region" description="Helical" evidence="13">
    <location>
        <begin position="115"/>
        <end position="134"/>
    </location>
</feature>
<keyword evidence="5 11" id="KW-0597">Phosphoprotein</keyword>
<feature type="modified residue" description="4-aspartylphosphate" evidence="11">
    <location>
        <position position="1040"/>
    </location>
</feature>
<dbReference type="CDD" id="cd00130">
    <property type="entry name" value="PAS"/>
    <property type="match status" value="1"/>
</dbReference>
<dbReference type="SMART" id="SM00448">
    <property type="entry name" value="REC"/>
    <property type="match status" value="1"/>
</dbReference>
<dbReference type="Gene3D" id="1.10.287.130">
    <property type="match status" value="1"/>
</dbReference>
<dbReference type="GO" id="GO:0005886">
    <property type="term" value="C:plasma membrane"/>
    <property type="evidence" value="ECO:0007669"/>
    <property type="project" value="TreeGrafter"/>
</dbReference>
<dbReference type="SUPFAM" id="SSF47384">
    <property type="entry name" value="Homodimeric domain of signal transducing histidine kinase"/>
    <property type="match status" value="1"/>
</dbReference>
<dbReference type="InterPro" id="IPR001734">
    <property type="entry name" value="Na/solute_symporter"/>
</dbReference>
<dbReference type="EC" id="2.7.13.3" evidence="4"/>
<dbReference type="GO" id="GO:0022857">
    <property type="term" value="F:transmembrane transporter activity"/>
    <property type="evidence" value="ECO:0007669"/>
    <property type="project" value="InterPro"/>
</dbReference>
<evidence type="ECO:0000256" key="9">
    <source>
        <dbReference type="ARBA" id="ARBA00022989"/>
    </source>
</evidence>
<dbReference type="InterPro" id="IPR036097">
    <property type="entry name" value="HisK_dim/P_sf"/>
</dbReference>
<dbReference type="Pfam" id="PF00072">
    <property type="entry name" value="Response_reg"/>
    <property type="match status" value="1"/>
</dbReference>
<feature type="transmembrane region" description="Helical" evidence="13">
    <location>
        <begin position="306"/>
        <end position="326"/>
    </location>
</feature>
<dbReference type="AlphaFoldDB" id="A0A7X6BEA8"/>
<comment type="subcellular location">
    <subcellularLocation>
        <location evidence="2">Membrane</location>
        <topology evidence="2">Multi-pass membrane protein</topology>
    </subcellularLocation>
</comment>
<dbReference type="Pfam" id="PF02518">
    <property type="entry name" value="HATPase_c"/>
    <property type="match status" value="1"/>
</dbReference>
<feature type="transmembrane region" description="Helical" evidence="13">
    <location>
        <begin position="184"/>
        <end position="211"/>
    </location>
</feature>
<protein>
    <recommendedName>
        <fullName evidence="4">histidine kinase</fullName>
        <ecNumber evidence="4">2.7.13.3</ecNumber>
    </recommendedName>
</protein>
<dbReference type="InterPro" id="IPR035965">
    <property type="entry name" value="PAS-like_dom_sf"/>
</dbReference>
<dbReference type="PRINTS" id="PR00344">
    <property type="entry name" value="BCTRLSENSOR"/>
</dbReference>
<gene>
    <name evidence="16" type="ORF">GGR89_003824</name>
</gene>
<dbReference type="PROSITE" id="PS50283">
    <property type="entry name" value="NA_SOLUT_SYMP_3"/>
    <property type="match status" value="1"/>
</dbReference>
<dbReference type="Pfam" id="PF00512">
    <property type="entry name" value="HisKA"/>
    <property type="match status" value="1"/>
</dbReference>
<dbReference type="SMART" id="SM00387">
    <property type="entry name" value="HATPase_c"/>
    <property type="match status" value="1"/>
</dbReference>
<feature type="transmembrane region" description="Helical" evidence="13">
    <location>
        <begin position="430"/>
        <end position="448"/>
    </location>
</feature>
<dbReference type="InterPro" id="IPR000014">
    <property type="entry name" value="PAS"/>
</dbReference>
<evidence type="ECO:0000259" key="14">
    <source>
        <dbReference type="PROSITE" id="PS50109"/>
    </source>
</evidence>
<feature type="transmembrane region" description="Helical" evidence="13">
    <location>
        <begin position="400"/>
        <end position="423"/>
    </location>
</feature>
<dbReference type="SUPFAM" id="SSF55874">
    <property type="entry name" value="ATPase domain of HSP90 chaperone/DNA topoisomerase II/histidine kinase"/>
    <property type="match status" value="1"/>
</dbReference>
<proteinExistence type="inferred from homology"/>
<evidence type="ECO:0000256" key="7">
    <source>
        <dbReference type="ARBA" id="ARBA00022692"/>
    </source>
</evidence>
<evidence type="ECO:0000259" key="15">
    <source>
        <dbReference type="PROSITE" id="PS50110"/>
    </source>
</evidence>
<feature type="transmembrane region" description="Helical" evidence="13">
    <location>
        <begin position="276"/>
        <end position="299"/>
    </location>
</feature>
<evidence type="ECO:0000256" key="8">
    <source>
        <dbReference type="ARBA" id="ARBA00022777"/>
    </source>
</evidence>
<reference evidence="16 17" key="1">
    <citation type="submission" date="2020-03" db="EMBL/GenBank/DDBJ databases">
        <title>Genomic Encyclopedia of Type Strains, Phase IV (KMG-IV): sequencing the most valuable type-strain genomes for metagenomic binning, comparative biology and taxonomic classification.</title>
        <authorList>
            <person name="Goeker M."/>
        </authorList>
    </citation>
    <scope>NUCLEOTIDE SEQUENCE [LARGE SCALE GENOMIC DNA]</scope>
    <source>
        <strain evidence="16 17">DSM 7225</strain>
    </source>
</reference>
<keyword evidence="12" id="KW-0175">Coiled coil</keyword>
<comment type="similarity">
    <text evidence="3">Belongs to the sodium:solute symporter (SSF) (TC 2.A.21) family.</text>
</comment>
<evidence type="ECO:0000256" key="5">
    <source>
        <dbReference type="ARBA" id="ARBA00022553"/>
    </source>
</evidence>
<dbReference type="InterPro" id="IPR038377">
    <property type="entry name" value="Na/Glc_symporter_sf"/>
</dbReference>
<dbReference type="EMBL" id="JAATJB010000015">
    <property type="protein sequence ID" value="NJB99483.1"/>
    <property type="molecule type" value="Genomic_DNA"/>
</dbReference>
<evidence type="ECO:0000256" key="3">
    <source>
        <dbReference type="ARBA" id="ARBA00006434"/>
    </source>
</evidence>
<comment type="catalytic activity">
    <reaction evidence="1">
        <text>ATP + protein L-histidine = ADP + protein N-phospho-L-histidine.</text>
        <dbReference type="EC" id="2.7.13.3"/>
    </reaction>
</comment>
<feature type="transmembrane region" description="Helical" evidence="13">
    <location>
        <begin position="66"/>
        <end position="87"/>
    </location>
</feature>
<sequence length="1112" mass="117057">MIGAEAAALLALGLVLALFCVAAIAERRAAIAARSPLRTAAYTLALGVYCSSWTFYGAVGSVGRDGWNYLPIYAAPVLALLFAPGFFQRLGEAVSAERATTVSDFIAARFGSDIMVARLVTVIALLGSVPYIALQLRSIGIALRIGSGVALEQPVMIAAAALFALFAILYGARRFELAGRSEGLLYAIGLDSLVKLLALLAVTLLAVHVILRQGEQRALAGVARFAALFRAEHLSIDTLVIGLIAALAIIGLPRQFYMGLVEARGPGDLVRARFGFAAYIALMAVLVLPIALAGLTILPPATTPDVYVLALPAAIGSPLVLSIALVGGISAAASMAVVEANALATMVSNDLIFPSMLRRGLPDGAGRIGRRMLAVRRASIAAVMLAALGWGLAISARNSLASIGLIAFAATAQYTPHLILAALRRDNDPLAARASLGTGMLLWLYTLALPPVLPQAVLDALAGTLLDPLALLGVQGLSPLVHGALWSLGGNLLAFAVLAARRMGPPALPRFLRDQRRITTIAELRRLTASFVGEERALAEFAEESDQRIDAKAARRAQALIARVIGASSARALIASALSGGTMRLDQVTRLLDEGGQSLRFSRALLAATFENMDAGVSVVDADLHLVAWNSRYLELFDYPEGMVRVGTPVADLIRHNARRGDFGPGGADFHVEKRLEHLRRGLEHSFERTRADGRVIKTVGGPMPGGGYVMSFTDVTSEARARAALRETLEALEDRVEARTHELSEANRRLAEADRDKTRFLAAASHDLLQPLHAARLFAAALERDIAPTMRPILARLDGSIRGAEELLRALLDISKLDAGGVQPTLESIALAPLLTELAEELRPMAEAKGLKLRIGPLPGAIHSDSGLVRSVIQNLLVNAVRYTAKGGVLIGVRRRGSDWRIDVVDSGVGIPEAQLDTIFGEFTRLGAVDVEGQGLGLALVARIARLLGGTIEVRSVPGRGSRFSLRLPAHAAPAPVATTAAPPASSGRSLRLLVVDDDPAIVEASVTLLRQLGHVPVAAQDSATALAAPGPFDAVIADLRLGEDSLDGLALIAALRETRPGLPAALVTAESGAALTAQAAAANVSLYAKPIDPEALRRFLDRVSVAQVQP</sequence>
<feature type="domain" description="Histidine kinase" evidence="14">
    <location>
        <begin position="764"/>
        <end position="973"/>
    </location>
</feature>
<comment type="caution">
    <text evidence="16">The sequence shown here is derived from an EMBL/GenBank/DDBJ whole genome shotgun (WGS) entry which is preliminary data.</text>
</comment>